<proteinExistence type="predicted"/>
<evidence type="ECO:0000313" key="1">
    <source>
        <dbReference type="EMBL" id="JAS39922.1"/>
    </source>
</evidence>
<gene>
    <name evidence="1" type="ORF">g.2569</name>
    <name evidence="2" type="ORF">g.2570</name>
</gene>
<dbReference type="AlphaFoldDB" id="A0A1B6EPQ8"/>
<name>A0A1B6EPQ8_9HEMI</name>
<reference evidence="1" key="1">
    <citation type="submission" date="2015-11" db="EMBL/GenBank/DDBJ databases">
        <title>De novo transcriptome assembly of four potential Pierce s Disease insect vectors from Arizona vineyards.</title>
        <authorList>
            <person name="Tassone E.E."/>
        </authorList>
    </citation>
    <scope>NUCLEOTIDE SEQUENCE</scope>
</reference>
<evidence type="ECO:0000313" key="2">
    <source>
        <dbReference type="EMBL" id="JAS44755.1"/>
    </source>
</evidence>
<organism evidence="1">
    <name type="scientific">Cuerna arida</name>
    <dbReference type="NCBI Taxonomy" id="1464854"/>
    <lineage>
        <taxon>Eukaryota</taxon>
        <taxon>Metazoa</taxon>
        <taxon>Ecdysozoa</taxon>
        <taxon>Arthropoda</taxon>
        <taxon>Hexapoda</taxon>
        <taxon>Insecta</taxon>
        <taxon>Pterygota</taxon>
        <taxon>Neoptera</taxon>
        <taxon>Paraneoptera</taxon>
        <taxon>Hemiptera</taxon>
        <taxon>Auchenorrhyncha</taxon>
        <taxon>Membracoidea</taxon>
        <taxon>Cicadellidae</taxon>
        <taxon>Cicadellinae</taxon>
        <taxon>Proconiini</taxon>
        <taxon>Cuerna</taxon>
    </lineage>
</organism>
<dbReference type="EMBL" id="GECZ01029847">
    <property type="protein sequence ID" value="JAS39922.1"/>
    <property type="molecule type" value="Transcribed_RNA"/>
</dbReference>
<feature type="non-terminal residue" evidence="1">
    <location>
        <position position="145"/>
    </location>
</feature>
<accession>A0A1B6EPQ8</accession>
<sequence length="145" mass="16427">SSMEIYRTLTRYMTPPQAPQQGETDSQCPEVACSQVLLGSDVAILDTLVYAEDRRLTPLLTTISRTAPSLLGPCAIKQSKHTGDLKVRKRVRHKVLEYYSQVLWGEVGSYLDHVLLWWGLRPLGTQTGQHFRNWLQNFLSTVTVP</sequence>
<feature type="non-terminal residue" evidence="1">
    <location>
        <position position="1"/>
    </location>
</feature>
<protein>
    <submittedName>
        <fullName evidence="1">Uncharacterized protein</fullName>
    </submittedName>
</protein>
<dbReference type="EMBL" id="GECZ01025014">
    <property type="protein sequence ID" value="JAS44755.1"/>
    <property type="molecule type" value="Transcribed_RNA"/>
</dbReference>